<reference evidence="2" key="2">
    <citation type="submission" date="2023-06" db="EMBL/GenBank/DDBJ databases">
        <authorList>
            <consortium name="Lawrence Berkeley National Laboratory"/>
            <person name="Haridas S."/>
            <person name="Hensen N."/>
            <person name="Bonometti L."/>
            <person name="Westerberg I."/>
            <person name="Brannstrom I.O."/>
            <person name="Guillou S."/>
            <person name="Cros-Aarteil S."/>
            <person name="Calhoun S."/>
            <person name="Kuo A."/>
            <person name="Mondo S."/>
            <person name="Pangilinan J."/>
            <person name="Riley R."/>
            <person name="Labutti K."/>
            <person name="Andreopoulos B."/>
            <person name="Lipzen A."/>
            <person name="Chen C."/>
            <person name="Yanf M."/>
            <person name="Daum C."/>
            <person name="Ng V."/>
            <person name="Clum A."/>
            <person name="Steindorff A."/>
            <person name="Ohm R."/>
            <person name="Martin F."/>
            <person name="Silar P."/>
            <person name="Natvig D."/>
            <person name="Lalanne C."/>
            <person name="Gautier V."/>
            <person name="Ament-Velasquez S.L."/>
            <person name="Kruys A."/>
            <person name="Hutchinson M.I."/>
            <person name="Powell A.J."/>
            <person name="Barry K."/>
            <person name="Miller A.N."/>
            <person name="Grigoriev I.V."/>
            <person name="Debuchy R."/>
            <person name="Gladieux P."/>
            <person name="Thoren M.H."/>
            <person name="Johannesson H."/>
        </authorList>
    </citation>
    <scope>NUCLEOTIDE SEQUENCE</scope>
    <source>
        <strain evidence="2">SMH4131-1</strain>
    </source>
</reference>
<dbReference type="PANTHER" id="PTHR43792:SF1">
    <property type="entry name" value="N-ACETYLTRANSFERASE DOMAIN-CONTAINING PROTEIN"/>
    <property type="match status" value="1"/>
</dbReference>
<evidence type="ECO:0000313" key="2">
    <source>
        <dbReference type="EMBL" id="KAK3337395.1"/>
    </source>
</evidence>
<dbReference type="SUPFAM" id="SSF55729">
    <property type="entry name" value="Acyl-CoA N-acyltransferases (Nat)"/>
    <property type="match status" value="1"/>
</dbReference>
<organism evidence="2 3">
    <name type="scientific">Cercophora scortea</name>
    <dbReference type="NCBI Taxonomy" id="314031"/>
    <lineage>
        <taxon>Eukaryota</taxon>
        <taxon>Fungi</taxon>
        <taxon>Dikarya</taxon>
        <taxon>Ascomycota</taxon>
        <taxon>Pezizomycotina</taxon>
        <taxon>Sordariomycetes</taxon>
        <taxon>Sordariomycetidae</taxon>
        <taxon>Sordariales</taxon>
        <taxon>Lasiosphaeriaceae</taxon>
        <taxon>Cercophora</taxon>
    </lineage>
</organism>
<proteinExistence type="predicted"/>
<dbReference type="Pfam" id="PF13302">
    <property type="entry name" value="Acetyltransf_3"/>
    <property type="match status" value="1"/>
</dbReference>
<protein>
    <submittedName>
        <fullName evidence="2">GNAT domain-containing protein</fullName>
    </submittedName>
</protein>
<feature type="domain" description="N-acetyltransferase" evidence="1">
    <location>
        <begin position="35"/>
        <end position="199"/>
    </location>
</feature>
<evidence type="ECO:0000259" key="1">
    <source>
        <dbReference type="PROSITE" id="PS51186"/>
    </source>
</evidence>
<gene>
    <name evidence="2" type="ORF">B0T19DRAFT_438063</name>
</gene>
<dbReference type="PANTHER" id="PTHR43792">
    <property type="entry name" value="GNAT FAMILY, PUTATIVE (AFU_ORTHOLOGUE AFUA_3G00765)-RELATED-RELATED"/>
    <property type="match status" value="1"/>
</dbReference>
<dbReference type="AlphaFoldDB" id="A0AAE0J6D0"/>
<comment type="caution">
    <text evidence="2">The sequence shown here is derived from an EMBL/GenBank/DDBJ whole genome shotgun (WGS) entry which is preliminary data.</text>
</comment>
<name>A0AAE0J6D0_9PEZI</name>
<reference evidence="2" key="1">
    <citation type="journal article" date="2023" name="Mol. Phylogenet. Evol.">
        <title>Genome-scale phylogeny and comparative genomics of the fungal order Sordariales.</title>
        <authorList>
            <person name="Hensen N."/>
            <person name="Bonometti L."/>
            <person name="Westerberg I."/>
            <person name="Brannstrom I.O."/>
            <person name="Guillou S."/>
            <person name="Cros-Aarteil S."/>
            <person name="Calhoun S."/>
            <person name="Haridas S."/>
            <person name="Kuo A."/>
            <person name="Mondo S."/>
            <person name="Pangilinan J."/>
            <person name="Riley R."/>
            <person name="LaButti K."/>
            <person name="Andreopoulos B."/>
            <person name="Lipzen A."/>
            <person name="Chen C."/>
            <person name="Yan M."/>
            <person name="Daum C."/>
            <person name="Ng V."/>
            <person name="Clum A."/>
            <person name="Steindorff A."/>
            <person name="Ohm R.A."/>
            <person name="Martin F."/>
            <person name="Silar P."/>
            <person name="Natvig D.O."/>
            <person name="Lalanne C."/>
            <person name="Gautier V."/>
            <person name="Ament-Velasquez S.L."/>
            <person name="Kruys A."/>
            <person name="Hutchinson M.I."/>
            <person name="Powell A.J."/>
            <person name="Barry K."/>
            <person name="Miller A.N."/>
            <person name="Grigoriev I.V."/>
            <person name="Debuchy R."/>
            <person name="Gladieux P."/>
            <person name="Hiltunen Thoren M."/>
            <person name="Johannesson H."/>
        </authorList>
    </citation>
    <scope>NUCLEOTIDE SEQUENCE</scope>
    <source>
        <strain evidence="2">SMH4131-1</strain>
    </source>
</reference>
<dbReference type="InterPro" id="IPR000182">
    <property type="entry name" value="GNAT_dom"/>
</dbReference>
<dbReference type="InterPro" id="IPR051531">
    <property type="entry name" value="N-acetyltransferase"/>
</dbReference>
<evidence type="ECO:0000313" key="3">
    <source>
        <dbReference type="Proteomes" id="UP001286456"/>
    </source>
</evidence>
<dbReference type="GO" id="GO:0016747">
    <property type="term" value="F:acyltransferase activity, transferring groups other than amino-acyl groups"/>
    <property type="evidence" value="ECO:0007669"/>
    <property type="project" value="InterPro"/>
</dbReference>
<dbReference type="PROSITE" id="PS51186">
    <property type="entry name" value="GNAT"/>
    <property type="match status" value="1"/>
</dbReference>
<keyword evidence="3" id="KW-1185">Reference proteome</keyword>
<dbReference type="EMBL" id="JAUEPO010000001">
    <property type="protein sequence ID" value="KAK3337395.1"/>
    <property type="molecule type" value="Genomic_DNA"/>
</dbReference>
<sequence length="216" mass="24683">MAEPDPKTFVTVRTTLPRKPYATNDIRPSLTTERLILRALTPDDAEQLHVIRTQPEVMIWTSRGTVDKDLAETRDTLAAFMPPKDETSFNFAICLRETGEMVGIGGHHNRMSSFGWPEVGYMFHKEAWGRGYGTEFLRAFVGMYAALPREEVEIRIDERTVVKAPADQQFEELGVMKKAGFEHLLTWLATDSRYEQPKEIQLPVYRYFPGRTAAAQ</sequence>
<accession>A0AAE0J6D0</accession>
<dbReference type="InterPro" id="IPR016181">
    <property type="entry name" value="Acyl_CoA_acyltransferase"/>
</dbReference>
<dbReference type="Proteomes" id="UP001286456">
    <property type="component" value="Unassembled WGS sequence"/>
</dbReference>
<dbReference type="Gene3D" id="3.40.630.30">
    <property type="match status" value="1"/>
</dbReference>